<name>A0ABU0BGQ3_9HYPH</name>
<dbReference type="Proteomes" id="UP001224682">
    <property type="component" value="Unassembled WGS sequence"/>
</dbReference>
<comment type="similarity">
    <text evidence="2">Belongs to the ABC transporter superfamily.</text>
</comment>
<dbReference type="SMART" id="SM00382">
    <property type="entry name" value="AAA"/>
    <property type="match status" value="1"/>
</dbReference>
<evidence type="ECO:0000256" key="6">
    <source>
        <dbReference type="ARBA" id="ARBA00022989"/>
    </source>
</evidence>
<keyword evidence="4" id="KW-0547">Nucleotide-binding</keyword>
<reference evidence="11 12" key="1">
    <citation type="submission" date="2023-07" db="EMBL/GenBank/DDBJ databases">
        <title>Genomic Encyclopedia of Type Strains, Phase IV (KMG-IV): sequencing the most valuable type-strain genomes for metagenomic binning, comparative biology and taxonomic classification.</title>
        <authorList>
            <person name="Goeker M."/>
        </authorList>
    </citation>
    <scope>NUCLEOTIDE SEQUENCE [LARGE SCALE GENOMIC DNA]</scope>
    <source>
        <strain evidence="11 12">DSM 2457</strain>
    </source>
</reference>
<dbReference type="InterPro" id="IPR011527">
    <property type="entry name" value="ABC1_TM_dom"/>
</dbReference>
<dbReference type="InterPro" id="IPR039421">
    <property type="entry name" value="Type_1_exporter"/>
</dbReference>
<evidence type="ECO:0000256" key="4">
    <source>
        <dbReference type="ARBA" id="ARBA00022741"/>
    </source>
</evidence>
<dbReference type="InterPro" id="IPR017871">
    <property type="entry name" value="ABC_transporter-like_CS"/>
</dbReference>
<evidence type="ECO:0000256" key="5">
    <source>
        <dbReference type="ARBA" id="ARBA00022840"/>
    </source>
</evidence>
<evidence type="ECO:0000256" key="3">
    <source>
        <dbReference type="ARBA" id="ARBA00022692"/>
    </source>
</evidence>
<keyword evidence="3 8" id="KW-0812">Transmembrane</keyword>
<sequence>MKRSSSASSLLQAGRTLFRELSPARRRSFLPLIGLMLIGAFAELFNLGAVVVFLSIIADPQSIARFPFLAGLFARIGADTPANWMIITTAFFCLCALLAAGIRLLLMKKTLSFSFGVACELGSRLFFQTLHQDYAYHTRRNSSEILAAVGKANQVTSDILLPFMNVIVAGVLSLFIVGGLVWIDPRVAMTSGLALTGIYIVTSMVSRASLQRNSLLSARAQSERVKVMQEGIGGIRDILLDRSQSVFTESYDRAEAEIRDTRTSTAFAATAPRYIIEGLGIVVVAIVACATSLSAGGLTQALPVLGALALGAQRLLPLLQQIYSGWATTVGNRQALFDLEELLRRTVPPEPSPDVSIAFRESLVIDRVGYRYSEGGRLALVDVSLTIPRGARVGIAGKTGSGKSTLMDIIIGLLEPTQGEIRVDGVPLTATNRHAWQRHIAHVPQAIFLSDASVAENIAFGVRPSEIDHERVRRAAEQAELAEVIAGLPQGYETRVGERGIQLSGGQRQRIGIARALYKQASVLVFDEATSALDNDTESAVMQAIDRLDRDLTILIIAHRLTTLEGCDEIIRLEKGVAVVQEKIAS</sequence>
<evidence type="ECO:0000256" key="2">
    <source>
        <dbReference type="ARBA" id="ARBA00005417"/>
    </source>
</evidence>
<dbReference type="InterPro" id="IPR003593">
    <property type="entry name" value="AAA+_ATPase"/>
</dbReference>
<protein>
    <submittedName>
        <fullName evidence="11">ABC-type multidrug transport system fused ATPase/permease subunit</fullName>
    </submittedName>
</protein>
<evidence type="ECO:0000256" key="7">
    <source>
        <dbReference type="ARBA" id="ARBA00023136"/>
    </source>
</evidence>
<dbReference type="InterPro" id="IPR036640">
    <property type="entry name" value="ABC1_TM_sf"/>
</dbReference>
<keyword evidence="12" id="KW-1185">Reference proteome</keyword>
<keyword evidence="5" id="KW-0067">ATP-binding</keyword>
<feature type="domain" description="ABC transporter" evidence="9">
    <location>
        <begin position="363"/>
        <end position="584"/>
    </location>
</feature>
<dbReference type="Gene3D" id="3.40.50.300">
    <property type="entry name" value="P-loop containing nucleotide triphosphate hydrolases"/>
    <property type="match status" value="1"/>
</dbReference>
<dbReference type="PROSITE" id="PS00211">
    <property type="entry name" value="ABC_TRANSPORTER_1"/>
    <property type="match status" value="1"/>
</dbReference>
<dbReference type="InterPro" id="IPR027417">
    <property type="entry name" value="P-loop_NTPase"/>
</dbReference>
<keyword evidence="7 8" id="KW-0472">Membrane</keyword>
<evidence type="ECO:0000256" key="1">
    <source>
        <dbReference type="ARBA" id="ARBA00004651"/>
    </source>
</evidence>
<feature type="transmembrane region" description="Helical" evidence="8">
    <location>
        <begin position="189"/>
        <end position="210"/>
    </location>
</feature>
<evidence type="ECO:0000259" key="10">
    <source>
        <dbReference type="PROSITE" id="PS50929"/>
    </source>
</evidence>
<feature type="transmembrane region" description="Helical" evidence="8">
    <location>
        <begin position="84"/>
        <end position="106"/>
    </location>
</feature>
<dbReference type="EMBL" id="JAUSUI010000008">
    <property type="protein sequence ID" value="MDQ0304615.1"/>
    <property type="molecule type" value="Genomic_DNA"/>
</dbReference>
<accession>A0ABU0BGQ3</accession>
<organism evidence="11 12">
    <name type="scientific">Ancylobacter polymorphus</name>
    <dbReference type="NCBI Taxonomy" id="223390"/>
    <lineage>
        <taxon>Bacteria</taxon>
        <taxon>Pseudomonadati</taxon>
        <taxon>Pseudomonadota</taxon>
        <taxon>Alphaproteobacteria</taxon>
        <taxon>Hyphomicrobiales</taxon>
        <taxon>Xanthobacteraceae</taxon>
        <taxon>Ancylobacter</taxon>
    </lineage>
</organism>
<dbReference type="RefSeq" id="WP_307021971.1">
    <property type="nucleotide sequence ID" value="NZ_JAUSUI010000008.1"/>
</dbReference>
<evidence type="ECO:0000313" key="12">
    <source>
        <dbReference type="Proteomes" id="UP001224682"/>
    </source>
</evidence>
<feature type="domain" description="ABC transmembrane type-1" evidence="10">
    <location>
        <begin position="66"/>
        <end position="324"/>
    </location>
</feature>
<proteinExistence type="inferred from homology"/>
<dbReference type="InterPro" id="IPR003439">
    <property type="entry name" value="ABC_transporter-like_ATP-bd"/>
</dbReference>
<dbReference type="Pfam" id="PF00005">
    <property type="entry name" value="ABC_tran"/>
    <property type="match status" value="1"/>
</dbReference>
<dbReference type="SUPFAM" id="SSF90123">
    <property type="entry name" value="ABC transporter transmembrane region"/>
    <property type="match status" value="1"/>
</dbReference>
<feature type="transmembrane region" description="Helical" evidence="8">
    <location>
        <begin position="274"/>
        <end position="295"/>
    </location>
</feature>
<dbReference type="PROSITE" id="PS50929">
    <property type="entry name" value="ABC_TM1F"/>
    <property type="match status" value="1"/>
</dbReference>
<comment type="caution">
    <text evidence="11">The sequence shown here is derived from an EMBL/GenBank/DDBJ whole genome shotgun (WGS) entry which is preliminary data.</text>
</comment>
<dbReference type="SUPFAM" id="SSF52540">
    <property type="entry name" value="P-loop containing nucleoside triphosphate hydrolases"/>
    <property type="match status" value="1"/>
</dbReference>
<gene>
    <name evidence="11" type="ORF">J2S75_003660</name>
</gene>
<dbReference type="PANTHER" id="PTHR24221">
    <property type="entry name" value="ATP-BINDING CASSETTE SUB-FAMILY B"/>
    <property type="match status" value="1"/>
</dbReference>
<feature type="transmembrane region" description="Helical" evidence="8">
    <location>
        <begin position="29"/>
        <end position="58"/>
    </location>
</feature>
<comment type="subcellular location">
    <subcellularLocation>
        <location evidence="1">Cell membrane</location>
        <topology evidence="1">Multi-pass membrane protein</topology>
    </subcellularLocation>
</comment>
<dbReference type="Gene3D" id="1.20.1560.10">
    <property type="entry name" value="ABC transporter type 1, transmembrane domain"/>
    <property type="match status" value="1"/>
</dbReference>
<evidence type="ECO:0000256" key="8">
    <source>
        <dbReference type="SAM" id="Phobius"/>
    </source>
</evidence>
<dbReference type="Pfam" id="PF00664">
    <property type="entry name" value="ABC_membrane"/>
    <property type="match status" value="1"/>
</dbReference>
<evidence type="ECO:0000313" key="11">
    <source>
        <dbReference type="EMBL" id="MDQ0304615.1"/>
    </source>
</evidence>
<dbReference type="PANTHER" id="PTHR24221:SF654">
    <property type="entry name" value="ATP-BINDING CASSETTE SUB-FAMILY B MEMBER 6"/>
    <property type="match status" value="1"/>
</dbReference>
<evidence type="ECO:0000259" key="9">
    <source>
        <dbReference type="PROSITE" id="PS50893"/>
    </source>
</evidence>
<keyword evidence="6 8" id="KW-1133">Transmembrane helix</keyword>
<dbReference type="PROSITE" id="PS50893">
    <property type="entry name" value="ABC_TRANSPORTER_2"/>
    <property type="match status" value="1"/>
</dbReference>
<feature type="transmembrane region" description="Helical" evidence="8">
    <location>
        <begin position="159"/>
        <end position="183"/>
    </location>
</feature>